<dbReference type="Gene3D" id="1.10.30.10">
    <property type="entry name" value="High mobility group box domain"/>
    <property type="match status" value="1"/>
</dbReference>
<sequence>MPLPKEIKSKQSKRRARSKRRPLKRKSTRGIPVTEIAKTAGKLWKMMSERDRSPYINMARKAPIRRRRKRDGQQKHNC</sequence>
<evidence type="ECO:0000256" key="1">
    <source>
        <dbReference type="PROSITE-ProRule" id="PRU00267"/>
    </source>
</evidence>
<dbReference type="HOGENOM" id="CLU_2624546_0_0_1"/>
<evidence type="ECO:0000313" key="6">
    <source>
        <dbReference type="Proteomes" id="UP000030742"/>
    </source>
</evidence>
<protein>
    <recommendedName>
        <fullName evidence="3">HMG box domain-containing protein</fullName>
    </recommendedName>
</protein>
<dbReference type="InterPro" id="IPR036910">
    <property type="entry name" value="HMG_box_dom_sf"/>
</dbReference>
<dbReference type="CDD" id="cd00084">
    <property type="entry name" value="HMG-box_SF"/>
    <property type="match status" value="1"/>
</dbReference>
<reference evidence="4 6" key="1">
    <citation type="journal article" date="2013" name="Genome Biol.">
        <title>Draft genome of the mountain pine beetle, Dendroctonus ponderosae Hopkins, a major forest pest.</title>
        <authorList>
            <person name="Keeling C.I."/>
            <person name="Yuen M.M."/>
            <person name="Liao N.Y."/>
            <person name="Docking T.R."/>
            <person name="Chan S.K."/>
            <person name="Taylor G.A."/>
            <person name="Palmquist D.L."/>
            <person name="Jackman S.D."/>
            <person name="Nguyen A."/>
            <person name="Li M."/>
            <person name="Henderson H."/>
            <person name="Janes J.K."/>
            <person name="Zhao Y."/>
            <person name="Pandoh P."/>
            <person name="Moore R."/>
            <person name="Sperling F.A."/>
            <person name="Huber D.P."/>
            <person name="Birol I."/>
            <person name="Jones S.J."/>
            <person name="Bohlmann J."/>
        </authorList>
    </citation>
    <scope>NUCLEOTIDE SEQUENCE</scope>
</reference>
<proteinExistence type="predicted"/>
<dbReference type="Pfam" id="PF00505">
    <property type="entry name" value="HMG_box"/>
    <property type="match status" value="1"/>
</dbReference>
<dbReference type="GO" id="GO:0003677">
    <property type="term" value="F:DNA binding"/>
    <property type="evidence" value="ECO:0007669"/>
    <property type="project" value="UniProtKB-UniRule"/>
</dbReference>
<accession>N6UH86</accession>
<dbReference type="EMBL" id="KB632373">
    <property type="protein sequence ID" value="ERL93767.1"/>
    <property type="molecule type" value="Genomic_DNA"/>
</dbReference>
<keyword evidence="1" id="KW-0238">DNA-binding</keyword>
<feature type="region of interest" description="Disordered" evidence="2">
    <location>
        <begin position="52"/>
        <end position="78"/>
    </location>
</feature>
<feature type="region of interest" description="Disordered" evidence="2">
    <location>
        <begin position="1"/>
        <end position="34"/>
    </location>
</feature>
<evidence type="ECO:0000313" key="5">
    <source>
        <dbReference type="EMBL" id="ERL93767.1"/>
    </source>
</evidence>
<dbReference type="AlphaFoldDB" id="N6UH86"/>
<evidence type="ECO:0000313" key="4">
    <source>
        <dbReference type="EMBL" id="ENN80001.1"/>
    </source>
</evidence>
<feature type="compositionally biased region" description="Basic residues" evidence="2">
    <location>
        <begin position="10"/>
        <end position="28"/>
    </location>
</feature>
<dbReference type="SUPFAM" id="SSF47095">
    <property type="entry name" value="HMG-box"/>
    <property type="match status" value="1"/>
</dbReference>
<keyword evidence="1" id="KW-0539">Nucleus</keyword>
<dbReference type="Proteomes" id="UP000030742">
    <property type="component" value="Unassembled WGS sequence"/>
</dbReference>
<feature type="non-terminal residue" evidence="4">
    <location>
        <position position="1"/>
    </location>
</feature>
<dbReference type="PROSITE" id="PS50118">
    <property type="entry name" value="HMG_BOX_2"/>
    <property type="match status" value="1"/>
</dbReference>
<evidence type="ECO:0000259" key="3">
    <source>
        <dbReference type="PROSITE" id="PS50118"/>
    </source>
</evidence>
<feature type="DNA-binding region" description="HMG box" evidence="1">
    <location>
        <begin position="1"/>
        <end position="74"/>
    </location>
</feature>
<evidence type="ECO:0000256" key="2">
    <source>
        <dbReference type="SAM" id="MobiDB-lite"/>
    </source>
</evidence>
<dbReference type="GO" id="GO:0005634">
    <property type="term" value="C:nucleus"/>
    <property type="evidence" value="ECO:0007669"/>
    <property type="project" value="UniProtKB-UniRule"/>
</dbReference>
<dbReference type="InterPro" id="IPR009071">
    <property type="entry name" value="HMG_box_dom"/>
</dbReference>
<feature type="domain" description="HMG box" evidence="3">
    <location>
        <begin position="1"/>
        <end position="74"/>
    </location>
</feature>
<organism evidence="4">
    <name type="scientific">Dendroctonus ponderosae</name>
    <name type="common">Mountain pine beetle</name>
    <dbReference type="NCBI Taxonomy" id="77166"/>
    <lineage>
        <taxon>Eukaryota</taxon>
        <taxon>Metazoa</taxon>
        <taxon>Ecdysozoa</taxon>
        <taxon>Arthropoda</taxon>
        <taxon>Hexapoda</taxon>
        <taxon>Insecta</taxon>
        <taxon>Pterygota</taxon>
        <taxon>Neoptera</taxon>
        <taxon>Endopterygota</taxon>
        <taxon>Coleoptera</taxon>
        <taxon>Polyphaga</taxon>
        <taxon>Cucujiformia</taxon>
        <taxon>Curculionidae</taxon>
        <taxon>Scolytinae</taxon>
        <taxon>Dendroctonus</taxon>
    </lineage>
</organism>
<dbReference type="EMBL" id="KB740612">
    <property type="protein sequence ID" value="ENN80001.1"/>
    <property type="molecule type" value="Genomic_DNA"/>
</dbReference>
<name>N6UH86_DENPD</name>
<gene>
    <name evidence="5" type="ORF">D910_11053</name>
    <name evidence="4" type="ORF">YQE_03562</name>
</gene>